<accession>A0A1F4XPS1</accession>
<proteinExistence type="predicted"/>
<sequence length="60" mass="6700">MPLAFPPRACLAMLGIGACLLAPDKRQSSLSFIHSTTDAYPQRVQQRGQARKNKCYHKKV</sequence>
<protein>
    <submittedName>
        <fullName evidence="1">Uncharacterized protein</fullName>
    </submittedName>
</protein>
<organism evidence="1 2">
    <name type="scientific">Candidatus Adlerbacteria bacterium RIFCSPHIGHO2_02_FULL_52_17</name>
    <dbReference type="NCBI Taxonomy" id="1797240"/>
    <lineage>
        <taxon>Bacteria</taxon>
        <taxon>Candidatus Adleribacteriota</taxon>
    </lineage>
</organism>
<name>A0A1F4XPS1_9BACT</name>
<gene>
    <name evidence="1" type="ORF">A3D68_01315</name>
</gene>
<dbReference type="STRING" id="1797240.A3D68_01315"/>
<dbReference type="AlphaFoldDB" id="A0A1F4XPS1"/>
<evidence type="ECO:0000313" key="2">
    <source>
        <dbReference type="Proteomes" id="UP000177564"/>
    </source>
</evidence>
<evidence type="ECO:0000313" key="1">
    <source>
        <dbReference type="EMBL" id="OGC83013.1"/>
    </source>
</evidence>
<reference evidence="1 2" key="1">
    <citation type="journal article" date="2016" name="Nat. Commun.">
        <title>Thousands of microbial genomes shed light on interconnected biogeochemical processes in an aquifer system.</title>
        <authorList>
            <person name="Anantharaman K."/>
            <person name="Brown C.T."/>
            <person name="Hug L.A."/>
            <person name="Sharon I."/>
            <person name="Castelle C.J."/>
            <person name="Probst A.J."/>
            <person name="Thomas B.C."/>
            <person name="Singh A."/>
            <person name="Wilkins M.J."/>
            <person name="Karaoz U."/>
            <person name="Brodie E.L."/>
            <person name="Williams K.H."/>
            <person name="Hubbard S.S."/>
            <person name="Banfield J.F."/>
        </authorList>
    </citation>
    <scope>NUCLEOTIDE SEQUENCE [LARGE SCALE GENOMIC DNA]</scope>
</reference>
<dbReference type="Proteomes" id="UP000177564">
    <property type="component" value="Unassembled WGS sequence"/>
</dbReference>
<dbReference type="EMBL" id="MEWU01000031">
    <property type="protein sequence ID" value="OGC83013.1"/>
    <property type="molecule type" value="Genomic_DNA"/>
</dbReference>
<comment type="caution">
    <text evidence="1">The sequence shown here is derived from an EMBL/GenBank/DDBJ whole genome shotgun (WGS) entry which is preliminary data.</text>
</comment>